<dbReference type="EMBL" id="QJRG01000047">
    <property type="protein sequence ID" value="RWU21339.1"/>
    <property type="molecule type" value="Genomic_DNA"/>
</dbReference>
<dbReference type="Proteomes" id="UP000288983">
    <property type="component" value="Unassembled WGS sequence"/>
</dbReference>
<keyword evidence="3 4" id="KW-0732">Signal</keyword>
<proteinExistence type="inferred from homology"/>
<dbReference type="InterPro" id="IPR023614">
    <property type="entry name" value="Porin_dom_sf"/>
</dbReference>
<dbReference type="InterPro" id="IPR005318">
    <property type="entry name" value="OM_porin_bac"/>
</dbReference>
<evidence type="ECO:0000313" key="5">
    <source>
        <dbReference type="EMBL" id="RWU21339.1"/>
    </source>
</evidence>
<dbReference type="Gene3D" id="2.40.160.10">
    <property type="entry name" value="Porin"/>
    <property type="match status" value="1"/>
</dbReference>
<dbReference type="PANTHER" id="PTHR34596:SF2">
    <property type="entry name" value="CHITOPORIN"/>
    <property type="match status" value="1"/>
</dbReference>
<name>A0A443ZQG7_9PSED</name>
<dbReference type="Pfam" id="PF03573">
    <property type="entry name" value="OprD"/>
    <property type="match status" value="1"/>
</dbReference>
<protein>
    <submittedName>
        <fullName evidence="5">Outer membrane porin, OprD family</fullName>
    </submittedName>
</protein>
<accession>A0A443ZQG7</accession>
<keyword evidence="2" id="KW-0813">Transport</keyword>
<evidence type="ECO:0000256" key="3">
    <source>
        <dbReference type="ARBA" id="ARBA00022729"/>
    </source>
</evidence>
<evidence type="ECO:0000313" key="6">
    <source>
        <dbReference type="Proteomes" id="UP000288983"/>
    </source>
</evidence>
<dbReference type="PANTHER" id="PTHR34596">
    <property type="entry name" value="CHITOPORIN"/>
    <property type="match status" value="1"/>
</dbReference>
<comment type="similarity">
    <text evidence="1">Belongs to the outer membrane porin (Opr) (TC 1.B.25) family.</text>
</comment>
<dbReference type="OrthoDB" id="6759120at2"/>
<reference evidence="5 6" key="1">
    <citation type="submission" date="2018-06" db="EMBL/GenBank/DDBJ databases">
        <title>Bacteria isolated from soil of Wuhan.</title>
        <authorList>
            <person name="Wei X."/>
            <person name="Chunhua H."/>
        </authorList>
    </citation>
    <scope>NUCLEOTIDE SEQUENCE [LARGE SCALE GENOMIC DNA]</scope>
    <source>
        <strain evidence="6">xwS2</strain>
    </source>
</reference>
<dbReference type="GO" id="GO:0016020">
    <property type="term" value="C:membrane"/>
    <property type="evidence" value="ECO:0007669"/>
    <property type="project" value="InterPro"/>
</dbReference>
<evidence type="ECO:0000256" key="2">
    <source>
        <dbReference type="ARBA" id="ARBA00022448"/>
    </source>
</evidence>
<dbReference type="GO" id="GO:0015288">
    <property type="term" value="F:porin activity"/>
    <property type="evidence" value="ECO:0007669"/>
    <property type="project" value="TreeGrafter"/>
</dbReference>
<feature type="chain" id="PRO_5019421937" evidence="4">
    <location>
        <begin position="26"/>
        <end position="432"/>
    </location>
</feature>
<sequence length="432" mass="47471">MKHSFFTGRVAFLLCAASATHTVYAEGFFDDAKVNLNLRNFYMNRDFVDNGRSVAVPGPTNRGMAEEWTQSFILDVKSGYTPGLVGFGVDAIGMLAIKLDGGRGTYGTQLLPTHDDNRPADDFGRLAVAGKARFSNTELKIGEWAPIIPLLRSDDARSLPQTFEGGMITSKEITNTTLYAGRFTGNSQRNDASMQKLSFNNAGTVVHGRNTIESDRFNFGGAEYTFNQQNTLVGAWYGQLEDIYTQTYLQLNHTQPVTDNLSLGANIGYFFGNEDGQALAGTQDNKTFSGLFSLKTGAHTFYVGLQKVAGDAGVQRINGTSGTSLANDSFAWSYDGKHEKSWQVRYDYNFAGLGIPGLTMMNRFIKGTDVHAGAITDGEDRGRETEVGYVVQSGALKAFNVRLRQSTLRRDYGNTNSFNETRIIVQYPISIF</sequence>
<evidence type="ECO:0000256" key="1">
    <source>
        <dbReference type="ARBA" id="ARBA00009075"/>
    </source>
</evidence>
<dbReference type="AlphaFoldDB" id="A0A443ZQG7"/>
<organism evidence="5 6">
    <name type="scientific">Pseudomonas alkylphenolica</name>
    <dbReference type="NCBI Taxonomy" id="237609"/>
    <lineage>
        <taxon>Bacteria</taxon>
        <taxon>Pseudomonadati</taxon>
        <taxon>Pseudomonadota</taxon>
        <taxon>Gammaproteobacteria</taxon>
        <taxon>Pseudomonadales</taxon>
        <taxon>Pseudomonadaceae</taxon>
        <taxon>Pseudomonas</taxon>
    </lineage>
</organism>
<dbReference type="RefSeq" id="WP_128324942.1">
    <property type="nucleotide sequence ID" value="NZ_QJRG01000047.1"/>
</dbReference>
<gene>
    <name evidence="5" type="ORF">DM813_19340</name>
</gene>
<evidence type="ECO:0000256" key="4">
    <source>
        <dbReference type="SAM" id="SignalP"/>
    </source>
</evidence>
<feature type="signal peptide" evidence="4">
    <location>
        <begin position="1"/>
        <end position="25"/>
    </location>
</feature>
<comment type="caution">
    <text evidence="5">The sequence shown here is derived from an EMBL/GenBank/DDBJ whole genome shotgun (WGS) entry which is preliminary data.</text>
</comment>